<evidence type="ECO:0000313" key="5">
    <source>
        <dbReference type="Proteomes" id="UP000663870"/>
    </source>
</evidence>
<accession>A0A814IJW5</accession>
<sequence>MGNQHNICIKYNKKILCHSQKHEVSQFYIACRNGDIETVKQILSITPYEQINQLEPNGSTGLHAAVFYGHADIVRLLLQEYGCERHRLNSYGLTAYQEAKTQEIRRLFYRPSHINRFYDENNTFINAFEIVSSSTEIVADNYENNEKINKYIQRFVTQEEVDKEMISLSQSKKLLQTALGRYIIRKVLKHQDLNDDTLNKYITDKAFRIQTIRKIIDEQVTPTHLEYKKCSQLLSNYAQHENIDNLLKLYTLETPFYYQLRDNILPFFWPLVLKKDLKYRRFQGVSYRGITMSNDDLECYRLAWNNPGSIIETLTFSSTSLDRSVAENFAVSRSITSPTTIRVLMIFNFPDACEQALYLGKIPEYNLPCASEYEDEQEILIVPFTAFHVENIQTNSDEHRTTVITLKNIPLAKISFSVASKIFLQAKPQDHSYLLNKVGF</sequence>
<dbReference type="InterPro" id="IPR002110">
    <property type="entry name" value="Ankyrin_rpt"/>
</dbReference>
<evidence type="ECO:0000313" key="4">
    <source>
        <dbReference type="Proteomes" id="UP000663854"/>
    </source>
</evidence>
<proteinExistence type="predicted"/>
<keyword evidence="1" id="KW-0040">ANK repeat</keyword>
<dbReference type="Gene3D" id="1.25.40.20">
    <property type="entry name" value="Ankyrin repeat-containing domain"/>
    <property type="match status" value="1"/>
</dbReference>
<dbReference type="InterPro" id="IPR036770">
    <property type="entry name" value="Ankyrin_rpt-contain_sf"/>
</dbReference>
<evidence type="ECO:0000313" key="2">
    <source>
        <dbReference type="EMBL" id="CAF1024947.1"/>
    </source>
</evidence>
<protein>
    <recommendedName>
        <fullName evidence="6">NAD(+)--protein-arginine ADP-ribosyltransferase</fullName>
    </recommendedName>
</protein>
<dbReference type="PROSITE" id="PS50088">
    <property type="entry name" value="ANK_REPEAT"/>
    <property type="match status" value="1"/>
</dbReference>
<dbReference type="Pfam" id="PF12796">
    <property type="entry name" value="Ank_2"/>
    <property type="match status" value="1"/>
</dbReference>
<dbReference type="SMART" id="SM00248">
    <property type="entry name" value="ANK"/>
    <property type="match status" value="2"/>
</dbReference>
<feature type="repeat" description="ANK" evidence="1">
    <location>
        <begin position="57"/>
        <end position="79"/>
    </location>
</feature>
<dbReference type="Gene3D" id="3.90.176.10">
    <property type="entry name" value="Toxin ADP-ribosyltransferase, Chain A, domain 1"/>
    <property type="match status" value="1"/>
</dbReference>
<dbReference type="Proteomes" id="UP000663870">
    <property type="component" value="Unassembled WGS sequence"/>
</dbReference>
<dbReference type="SUPFAM" id="SSF56399">
    <property type="entry name" value="ADP-ribosylation"/>
    <property type="match status" value="1"/>
</dbReference>
<reference evidence="2" key="1">
    <citation type="submission" date="2021-02" db="EMBL/GenBank/DDBJ databases">
        <authorList>
            <person name="Nowell W R."/>
        </authorList>
    </citation>
    <scope>NUCLEOTIDE SEQUENCE</scope>
</reference>
<gene>
    <name evidence="3" type="ORF">JXQ802_LOCUS39045</name>
    <name evidence="2" type="ORF">PYM288_LOCUS15824</name>
</gene>
<dbReference type="AlphaFoldDB" id="A0A814IJW5"/>
<dbReference type="SUPFAM" id="SSF48403">
    <property type="entry name" value="Ankyrin repeat"/>
    <property type="match status" value="1"/>
</dbReference>
<evidence type="ECO:0000256" key="1">
    <source>
        <dbReference type="PROSITE-ProRule" id="PRU00023"/>
    </source>
</evidence>
<dbReference type="PROSITE" id="PS50297">
    <property type="entry name" value="ANK_REP_REGION"/>
    <property type="match status" value="1"/>
</dbReference>
<evidence type="ECO:0008006" key="6">
    <source>
        <dbReference type="Google" id="ProtNLM"/>
    </source>
</evidence>
<dbReference type="GO" id="GO:0005576">
    <property type="term" value="C:extracellular region"/>
    <property type="evidence" value="ECO:0007669"/>
    <property type="project" value="InterPro"/>
</dbReference>
<organism evidence="2 4">
    <name type="scientific">Rotaria sordida</name>
    <dbReference type="NCBI Taxonomy" id="392033"/>
    <lineage>
        <taxon>Eukaryota</taxon>
        <taxon>Metazoa</taxon>
        <taxon>Spiralia</taxon>
        <taxon>Gnathifera</taxon>
        <taxon>Rotifera</taxon>
        <taxon>Eurotatoria</taxon>
        <taxon>Bdelloidea</taxon>
        <taxon>Philodinida</taxon>
        <taxon>Philodinidae</taxon>
        <taxon>Rotaria</taxon>
    </lineage>
</organism>
<name>A0A814IJW5_9BILA</name>
<dbReference type="Proteomes" id="UP000663854">
    <property type="component" value="Unassembled WGS sequence"/>
</dbReference>
<evidence type="ECO:0000313" key="3">
    <source>
        <dbReference type="EMBL" id="CAF1476318.1"/>
    </source>
</evidence>
<comment type="caution">
    <text evidence="2">The sequence shown here is derived from an EMBL/GenBank/DDBJ whole genome shotgun (WGS) entry which is preliminary data.</text>
</comment>
<dbReference type="EMBL" id="CAJNOH010000390">
    <property type="protein sequence ID" value="CAF1024947.1"/>
    <property type="molecule type" value="Genomic_DNA"/>
</dbReference>
<dbReference type="EMBL" id="CAJNOL010002215">
    <property type="protein sequence ID" value="CAF1476318.1"/>
    <property type="molecule type" value="Genomic_DNA"/>
</dbReference>
<keyword evidence="5" id="KW-1185">Reference proteome</keyword>